<evidence type="ECO:0000256" key="1">
    <source>
        <dbReference type="ARBA" id="ARBA00004162"/>
    </source>
</evidence>
<evidence type="ECO:0000256" key="2">
    <source>
        <dbReference type="ARBA" id="ARBA00005811"/>
    </source>
</evidence>
<name>A0L4V2_MAGMM</name>
<keyword evidence="8 11" id="KW-0472">Membrane</keyword>
<evidence type="ECO:0000256" key="3">
    <source>
        <dbReference type="ARBA" id="ARBA00022475"/>
    </source>
</evidence>
<evidence type="ECO:0000256" key="8">
    <source>
        <dbReference type="ARBA" id="ARBA00023136"/>
    </source>
</evidence>
<dbReference type="GO" id="GO:0015031">
    <property type="term" value="P:protein transport"/>
    <property type="evidence" value="ECO:0007669"/>
    <property type="project" value="UniProtKB-KW"/>
</dbReference>
<keyword evidence="5 12" id="KW-0132">Cell division</keyword>
<evidence type="ECO:0000256" key="7">
    <source>
        <dbReference type="ARBA" id="ARBA00022989"/>
    </source>
</evidence>
<feature type="transmembrane region" description="Helical" evidence="11">
    <location>
        <begin position="21"/>
        <end position="44"/>
    </location>
</feature>
<dbReference type="NCBIfam" id="TIGR02801">
    <property type="entry name" value="tolR"/>
    <property type="match status" value="1"/>
</dbReference>
<dbReference type="HOGENOM" id="CLU_085305_1_3_5"/>
<comment type="similarity">
    <text evidence="2 10">Belongs to the ExbD/TolR family.</text>
</comment>
<dbReference type="Gene3D" id="3.30.420.270">
    <property type="match status" value="1"/>
</dbReference>
<dbReference type="GO" id="GO:0051301">
    <property type="term" value="P:cell division"/>
    <property type="evidence" value="ECO:0007669"/>
    <property type="project" value="UniProtKB-KW"/>
</dbReference>
<dbReference type="AlphaFoldDB" id="A0L4V2"/>
<comment type="subcellular location">
    <subcellularLocation>
        <location evidence="1">Cell membrane</location>
        <topology evidence="1">Single-pass membrane protein</topology>
    </subcellularLocation>
    <subcellularLocation>
        <location evidence="10">Cell membrane</location>
        <topology evidence="10">Single-pass type II membrane protein</topology>
    </subcellularLocation>
</comment>
<keyword evidence="4" id="KW-0997">Cell inner membrane</keyword>
<proteinExistence type="inferred from homology"/>
<dbReference type="Proteomes" id="UP000002586">
    <property type="component" value="Chromosome"/>
</dbReference>
<dbReference type="RefSeq" id="WP_011712165.1">
    <property type="nucleotide sequence ID" value="NC_008576.1"/>
</dbReference>
<organism evidence="12 13">
    <name type="scientific">Magnetococcus marinus (strain ATCC BAA-1437 / JCM 17883 / MC-1)</name>
    <dbReference type="NCBI Taxonomy" id="156889"/>
    <lineage>
        <taxon>Bacteria</taxon>
        <taxon>Pseudomonadati</taxon>
        <taxon>Pseudomonadota</taxon>
        <taxon>Magnetococcia</taxon>
        <taxon>Magnetococcales</taxon>
        <taxon>Magnetococcaceae</taxon>
        <taxon>Magnetococcus</taxon>
    </lineage>
</organism>
<evidence type="ECO:0000313" key="13">
    <source>
        <dbReference type="Proteomes" id="UP000002586"/>
    </source>
</evidence>
<keyword evidence="10" id="KW-0653">Protein transport</keyword>
<dbReference type="EMBL" id="CP000471">
    <property type="protein sequence ID" value="ABK42995.1"/>
    <property type="molecule type" value="Genomic_DNA"/>
</dbReference>
<evidence type="ECO:0000256" key="4">
    <source>
        <dbReference type="ARBA" id="ARBA00022519"/>
    </source>
</evidence>
<reference evidence="12 13" key="2">
    <citation type="journal article" date="2012" name="Int. J. Syst. Evol. Microbiol.">
        <title>Magnetococcus marinus gen. nov., sp. nov., a marine, magnetotactic bacterium that represents a novel lineage (Magnetococcaceae fam. nov.; Magnetococcales ord. nov.) at the base of the Alphaproteobacteria.</title>
        <authorList>
            <person name="Bazylinski D.A."/>
            <person name="Williams T.J."/>
            <person name="Lefevre C.T."/>
            <person name="Berg R.J."/>
            <person name="Zhang C.L."/>
            <person name="Bowser S.S."/>
            <person name="Dean A.J."/>
            <person name="Beveridge T.J."/>
        </authorList>
    </citation>
    <scope>NUCLEOTIDE SEQUENCE [LARGE SCALE GENOMIC DNA]</scope>
    <source>
        <strain evidence="13">ATCC BAA-1437 / JCM 17883 / MC-1</strain>
    </source>
</reference>
<sequence length="141" mass="14957">MGMNAGMGNGGVHRFQAMSDINVTPLVDIMLVLLIIFMVTAPLLTHGIEVELPHVQSDAITAQVEPLTISVSPDGSASIEGERMSLSEMTDKVTFVRKSTPSIRIFVRGDTHAAYGHVMAVMGALKAAGIEQVGLITQPNS</sequence>
<dbReference type="OrthoDB" id="9798629at2"/>
<evidence type="ECO:0000256" key="5">
    <source>
        <dbReference type="ARBA" id="ARBA00022618"/>
    </source>
</evidence>
<dbReference type="KEGG" id="mgm:Mmc1_0470"/>
<dbReference type="InterPro" id="IPR003400">
    <property type="entry name" value="ExbD"/>
</dbReference>
<dbReference type="InterPro" id="IPR014168">
    <property type="entry name" value="Tol-Pal_TolR"/>
</dbReference>
<dbReference type="GO" id="GO:0005886">
    <property type="term" value="C:plasma membrane"/>
    <property type="evidence" value="ECO:0007669"/>
    <property type="project" value="UniProtKB-SubCell"/>
</dbReference>
<keyword evidence="6 10" id="KW-0812">Transmembrane</keyword>
<dbReference type="STRING" id="156889.Mmc1_0470"/>
<reference evidence="13" key="1">
    <citation type="journal article" date="2009" name="Appl. Environ. Microbiol.">
        <title>Complete genome sequence of the chemolithoautotrophic marine magnetotactic coccus strain MC-1.</title>
        <authorList>
            <person name="Schubbe S."/>
            <person name="Williams T.J."/>
            <person name="Xie G."/>
            <person name="Kiss H.E."/>
            <person name="Brettin T.S."/>
            <person name="Martinez D."/>
            <person name="Ross C.A."/>
            <person name="Schuler D."/>
            <person name="Cox B.L."/>
            <person name="Nealson K.H."/>
            <person name="Bazylinski D.A."/>
        </authorList>
    </citation>
    <scope>NUCLEOTIDE SEQUENCE [LARGE SCALE GENOMIC DNA]</scope>
    <source>
        <strain evidence="13">ATCC BAA-1437 / JCM 17883 / MC-1</strain>
    </source>
</reference>
<evidence type="ECO:0000256" key="9">
    <source>
        <dbReference type="ARBA" id="ARBA00023306"/>
    </source>
</evidence>
<keyword evidence="7 11" id="KW-1133">Transmembrane helix</keyword>
<keyword evidence="13" id="KW-1185">Reference proteome</keyword>
<dbReference type="GO" id="GO:0022857">
    <property type="term" value="F:transmembrane transporter activity"/>
    <property type="evidence" value="ECO:0007669"/>
    <property type="project" value="InterPro"/>
</dbReference>
<evidence type="ECO:0000256" key="6">
    <source>
        <dbReference type="ARBA" id="ARBA00022692"/>
    </source>
</evidence>
<dbReference type="eggNOG" id="COG0848">
    <property type="taxonomic scope" value="Bacteria"/>
</dbReference>
<gene>
    <name evidence="12" type="ordered locus">Mmc1_0470</name>
</gene>
<keyword evidence="10" id="KW-0813">Transport</keyword>
<keyword evidence="3" id="KW-1003">Cell membrane</keyword>
<dbReference type="Pfam" id="PF02472">
    <property type="entry name" value="ExbD"/>
    <property type="match status" value="1"/>
</dbReference>
<evidence type="ECO:0000313" key="12">
    <source>
        <dbReference type="EMBL" id="ABK42995.1"/>
    </source>
</evidence>
<dbReference type="PANTHER" id="PTHR30558:SF7">
    <property type="entry name" value="TOL-PAL SYSTEM PROTEIN TOLR"/>
    <property type="match status" value="1"/>
</dbReference>
<evidence type="ECO:0000256" key="11">
    <source>
        <dbReference type="SAM" id="Phobius"/>
    </source>
</evidence>
<protein>
    <submittedName>
        <fullName evidence="12">Cell division and transport-associated protein TolR</fullName>
    </submittedName>
</protein>
<evidence type="ECO:0000256" key="10">
    <source>
        <dbReference type="RuleBase" id="RU003879"/>
    </source>
</evidence>
<accession>A0L4V2</accession>
<dbReference type="PANTHER" id="PTHR30558">
    <property type="entry name" value="EXBD MEMBRANE COMPONENT OF PMF-DRIVEN MACROMOLECULE IMPORT SYSTEM"/>
    <property type="match status" value="1"/>
</dbReference>
<keyword evidence="9" id="KW-0131">Cell cycle</keyword>